<dbReference type="AlphaFoldDB" id="L0ICU0"/>
<dbReference type="HOGENOM" id="CLU_159738_4_1_2"/>
<evidence type="ECO:0000256" key="1">
    <source>
        <dbReference type="SAM" id="MobiDB-lite"/>
    </source>
</evidence>
<keyword evidence="4" id="KW-1185">Reference proteome</keyword>
<name>L0ICU0_HALRX</name>
<protein>
    <recommendedName>
        <fullName evidence="2">Halobacterial output domain-containing protein</fullName>
    </recommendedName>
</protein>
<dbReference type="OrthoDB" id="181456at2157"/>
<dbReference type="KEGG" id="hru:Halru_1985"/>
<evidence type="ECO:0000259" key="2">
    <source>
        <dbReference type="Pfam" id="PF18545"/>
    </source>
</evidence>
<feature type="domain" description="Halobacterial output" evidence="2">
    <location>
        <begin position="25"/>
        <end position="97"/>
    </location>
</feature>
<accession>L0ICU0</accession>
<dbReference type="RefSeq" id="WP_015301193.1">
    <property type="nucleotide sequence ID" value="NC_019964.1"/>
</dbReference>
<dbReference type="eggNOG" id="arCOG08928">
    <property type="taxonomic scope" value="Archaea"/>
</dbReference>
<sequence length="99" mass="10741">MYADTDSESAVRDERSFTYQRSGAETPTEGVLEAVSTALDRPILPDAGADPLPPLYDAIDPDALDAIFSKPSRESPLLTFEYTGCTITIDGDEITVERV</sequence>
<feature type="region of interest" description="Disordered" evidence="1">
    <location>
        <begin position="1"/>
        <end position="29"/>
    </location>
</feature>
<organism evidence="3 4">
    <name type="scientific">Halovivax ruber (strain DSM 18193 / JCM 13892 / XH-70)</name>
    <dbReference type="NCBI Taxonomy" id="797302"/>
    <lineage>
        <taxon>Archaea</taxon>
        <taxon>Methanobacteriati</taxon>
        <taxon>Methanobacteriota</taxon>
        <taxon>Stenosarchaea group</taxon>
        <taxon>Halobacteria</taxon>
        <taxon>Halobacteriales</taxon>
        <taxon>Natrialbaceae</taxon>
        <taxon>Halovivax</taxon>
    </lineage>
</organism>
<dbReference type="Proteomes" id="UP000010846">
    <property type="component" value="Chromosome"/>
</dbReference>
<gene>
    <name evidence="3" type="ordered locus">Halru_1985</name>
</gene>
<dbReference type="EMBL" id="CP003050">
    <property type="protein sequence ID" value="AGB16579.1"/>
    <property type="molecule type" value="Genomic_DNA"/>
</dbReference>
<evidence type="ECO:0000313" key="4">
    <source>
        <dbReference type="Proteomes" id="UP000010846"/>
    </source>
</evidence>
<evidence type="ECO:0000313" key="3">
    <source>
        <dbReference type="EMBL" id="AGB16579.1"/>
    </source>
</evidence>
<dbReference type="InterPro" id="IPR040624">
    <property type="entry name" value="HalOD1"/>
</dbReference>
<dbReference type="Pfam" id="PF18545">
    <property type="entry name" value="HalOD1"/>
    <property type="match status" value="1"/>
</dbReference>
<dbReference type="GeneID" id="14376493"/>
<proteinExistence type="predicted"/>
<reference evidence="3" key="1">
    <citation type="submission" date="2011-09" db="EMBL/GenBank/DDBJ databases">
        <title>Complete sequence of Halovivax ruber XH-70.</title>
        <authorList>
            <consortium name="US DOE Joint Genome Institute"/>
            <person name="Lucas S."/>
            <person name="Han J."/>
            <person name="Lapidus A."/>
            <person name="Cheng J.-F."/>
            <person name="Goodwin L."/>
            <person name="Pitluck S."/>
            <person name="Peters L."/>
            <person name="Mikhailova N."/>
            <person name="Davenport K."/>
            <person name="Detter J.C."/>
            <person name="Han C."/>
            <person name="Tapia R."/>
            <person name="Land M."/>
            <person name="Hauser L."/>
            <person name="Kyrpides N."/>
            <person name="Ivanova N."/>
            <person name="Pagani I."/>
            <person name="Sproer C."/>
            <person name="Anderson I."/>
            <person name="Woyke T."/>
        </authorList>
    </citation>
    <scope>NUCLEOTIDE SEQUENCE</scope>
    <source>
        <strain evidence="3">XH-70</strain>
    </source>
</reference>